<name>L0A991_CALLD</name>
<evidence type="ECO:0000313" key="3">
    <source>
        <dbReference type="Proteomes" id="UP000010469"/>
    </source>
</evidence>
<keyword evidence="2" id="KW-0378">Hydrolase</keyword>
<dbReference type="PANTHER" id="PTHR31616:SF13">
    <property type="entry name" value="GLUCAN 1,4-ALPHA-GLUCOSIDASE"/>
    <property type="match status" value="1"/>
</dbReference>
<dbReference type="InterPro" id="IPR008928">
    <property type="entry name" value="6-hairpin_glycosidase_sf"/>
</dbReference>
<proteinExistence type="predicted"/>
<dbReference type="GO" id="GO:0005975">
    <property type="term" value="P:carbohydrate metabolic process"/>
    <property type="evidence" value="ECO:0007669"/>
    <property type="project" value="InterPro"/>
</dbReference>
<evidence type="ECO:0000313" key="2">
    <source>
        <dbReference type="EMBL" id="AFZ70468.1"/>
    </source>
</evidence>
<dbReference type="OrthoDB" id="41190at2157"/>
<organism evidence="2 3">
    <name type="scientific">Caldisphaera lagunensis (strain DSM 15908 / JCM 11604 / ANMR 0165 / IC-154)</name>
    <dbReference type="NCBI Taxonomy" id="1056495"/>
    <lineage>
        <taxon>Archaea</taxon>
        <taxon>Thermoproteota</taxon>
        <taxon>Thermoprotei</taxon>
        <taxon>Acidilobales</taxon>
        <taxon>Caldisphaeraceae</taxon>
        <taxon>Caldisphaera</taxon>
    </lineage>
</organism>
<dbReference type="GeneID" id="14211983"/>
<dbReference type="STRING" id="1056495.Calag_0723"/>
<dbReference type="AlphaFoldDB" id="L0A991"/>
<dbReference type="KEGG" id="clg:Calag_0723"/>
<dbReference type="HOGENOM" id="CLU_441225_0_0_2"/>
<sequence length="587" mass="67543">MLSNWKTINVLITTGIPIPNSTLNGFQNSNASIKNIYFGNSGILPYNISFNVYPSYYASLNLNNTITIKGNNGIINIMTPPYLNLIFVLIYPKNILKSSIYIPLNYTISIYKDEAIINGTPSIYIYFNGTANIIIENNTKILELSYNTNGYLEFSINGSKYYQPKYLINYNNNEVNNWLYKSKNIKNFEISNNLISDYYLSLLFIKDSQNPITGEFAASPSPIYLYNWLRDSSFAAMALQDGNHLNSSYKYWIWESNIFSGNNWYTRYNFYNGEPDISFGIPELDSIGLFQIGVYNYFQITHNYSFLTSVLPALNKTIQYEINQINNSKFHLMPEDLSVWESNMGYNFWTQSIDDIGLYYSSLIYQYLGINNSLIKYYENLLNESIIKYFWNGKYFYPTLNKAVLYINNTQEIILSPAYSRFDSSTILPLSLGFISPESNTAYSDVNQEIAHLTVLGGLSRFIGDDYHYSQSLYDSSAPNPPWIITTLFLAYYYEQINNITGAINLLNWAYNHSQNGLLPEAIDPNYGNPLPTTSPLTWSASMYIIDILNLPQNTSNKLDEIISWIIIIVLLIAIWYVMRNRSILNK</sequence>
<keyword evidence="3" id="KW-1185">Reference proteome</keyword>
<keyword evidence="1" id="KW-0472">Membrane</keyword>
<feature type="transmembrane region" description="Helical" evidence="1">
    <location>
        <begin position="562"/>
        <end position="579"/>
    </location>
</feature>
<dbReference type="eggNOG" id="arCOG03285">
    <property type="taxonomic scope" value="Archaea"/>
</dbReference>
<dbReference type="Gene3D" id="1.50.10.10">
    <property type="match status" value="1"/>
</dbReference>
<keyword evidence="1" id="KW-0812">Transmembrane</keyword>
<evidence type="ECO:0000256" key="1">
    <source>
        <dbReference type="SAM" id="Phobius"/>
    </source>
</evidence>
<dbReference type="EMBL" id="CP003378">
    <property type="protein sequence ID" value="AFZ70468.1"/>
    <property type="molecule type" value="Genomic_DNA"/>
</dbReference>
<reference evidence="3" key="1">
    <citation type="submission" date="2012-03" db="EMBL/GenBank/DDBJ databases">
        <title>Complete genome of Caldisphaera lagunensis DSM 15908.</title>
        <authorList>
            <person name="Lucas S."/>
            <person name="Copeland A."/>
            <person name="Lapidus A."/>
            <person name="Glavina del Rio T."/>
            <person name="Dalin E."/>
            <person name="Tice H."/>
            <person name="Bruce D."/>
            <person name="Goodwin L."/>
            <person name="Pitluck S."/>
            <person name="Peters L."/>
            <person name="Mikhailova N."/>
            <person name="Teshima H."/>
            <person name="Kyrpides N."/>
            <person name="Mavromatis K."/>
            <person name="Ivanova N."/>
            <person name="Brettin T."/>
            <person name="Detter J.C."/>
            <person name="Han C."/>
            <person name="Larimer F."/>
            <person name="Land M."/>
            <person name="Hauser L."/>
            <person name="Markowitz V."/>
            <person name="Cheng J.-F."/>
            <person name="Hugenholtz P."/>
            <person name="Woyke T."/>
            <person name="Wu D."/>
            <person name="Spring S."/>
            <person name="Schroeder M."/>
            <person name="Brambilla E."/>
            <person name="Klenk H.-P."/>
            <person name="Eisen J.A."/>
        </authorList>
    </citation>
    <scope>NUCLEOTIDE SEQUENCE [LARGE SCALE GENOMIC DNA]</scope>
    <source>
        <strain evidence="3">DSM 15908 / JCM 11604 / IC-154</strain>
    </source>
</reference>
<gene>
    <name evidence="2" type="ordered locus">Calag_0723</name>
</gene>
<dbReference type="SUPFAM" id="SSF48208">
    <property type="entry name" value="Six-hairpin glycosidases"/>
    <property type="match status" value="1"/>
</dbReference>
<dbReference type="PANTHER" id="PTHR31616">
    <property type="entry name" value="TREHALASE"/>
    <property type="match status" value="1"/>
</dbReference>
<accession>L0A991</accession>
<dbReference type="InterPro" id="IPR012341">
    <property type="entry name" value="6hp_glycosidase-like_sf"/>
</dbReference>
<dbReference type="Proteomes" id="UP000010469">
    <property type="component" value="Chromosome"/>
</dbReference>
<dbReference type="RefSeq" id="WP_015232366.1">
    <property type="nucleotide sequence ID" value="NC_019791.1"/>
</dbReference>
<keyword evidence="1" id="KW-1133">Transmembrane helix</keyword>
<dbReference type="InParanoid" id="L0A991"/>
<protein>
    <submittedName>
        <fullName evidence="2">Glycosyl hydrolase, glucoamylase</fullName>
    </submittedName>
</protein>
<dbReference type="GO" id="GO:0004553">
    <property type="term" value="F:hydrolase activity, hydrolyzing O-glycosyl compounds"/>
    <property type="evidence" value="ECO:0007669"/>
    <property type="project" value="TreeGrafter"/>
</dbReference>